<feature type="compositionally biased region" description="Polar residues" evidence="1">
    <location>
        <begin position="8"/>
        <end position="20"/>
    </location>
</feature>
<accession>A0AAW9DKG7</accession>
<gene>
    <name evidence="2" type="ORF">SIL87_00195</name>
</gene>
<reference evidence="2 3" key="1">
    <citation type="submission" date="2023-11" db="EMBL/GenBank/DDBJ databases">
        <title>MicrobeMod: A computational toolkit for identifying prokaryotic methylation and restriction-modification with nanopore sequencing.</title>
        <authorList>
            <person name="Crits-Christoph A."/>
            <person name="Kang S.C."/>
            <person name="Lee H."/>
            <person name="Ostrov N."/>
        </authorList>
    </citation>
    <scope>NUCLEOTIDE SEQUENCE [LARGE SCALE GENOMIC DNA]</scope>
    <source>
        <strain evidence="2 3">DSMZ 700</strain>
    </source>
</reference>
<evidence type="ECO:0000313" key="3">
    <source>
        <dbReference type="Proteomes" id="UP001279553"/>
    </source>
</evidence>
<sequence>MPDDSEDSITTPNQRDRSANLNQWRGDLLIFKENVLPKAGVAT</sequence>
<feature type="region of interest" description="Disordered" evidence="1">
    <location>
        <begin position="1"/>
        <end position="20"/>
    </location>
</feature>
<dbReference type="EMBL" id="JAWXYB010000001">
    <property type="protein sequence ID" value="MDX5929190.1"/>
    <property type="molecule type" value="Genomic_DNA"/>
</dbReference>
<evidence type="ECO:0000256" key="1">
    <source>
        <dbReference type="SAM" id="MobiDB-lite"/>
    </source>
</evidence>
<dbReference type="Proteomes" id="UP001279553">
    <property type="component" value="Unassembled WGS sequence"/>
</dbReference>
<proteinExistence type="predicted"/>
<comment type="caution">
    <text evidence="2">The sequence shown here is derived from an EMBL/GenBank/DDBJ whole genome shotgun (WGS) entry which is preliminary data.</text>
</comment>
<keyword evidence="3" id="KW-1185">Reference proteome</keyword>
<organism evidence="2 3">
    <name type="scientific">Acidiphilium acidophilum</name>
    <name type="common">Thiobacillus acidophilus</name>
    <dbReference type="NCBI Taxonomy" id="76588"/>
    <lineage>
        <taxon>Bacteria</taxon>
        <taxon>Pseudomonadati</taxon>
        <taxon>Pseudomonadota</taxon>
        <taxon>Alphaproteobacteria</taxon>
        <taxon>Acetobacterales</taxon>
        <taxon>Acidocellaceae</taxon>
        <taxon>Acidiphilium</taxon>
    </lineage>
</organism>
<protein>
    <recommendedName>
        <fullName evidence="4">Transposase</fullName>
    </recommendedName>
</protein>
<name>A0AAW9DKG7_ACIAO</name>
<evidence type="ECO:0008006" key="4">
    <source>
        <dbReference type="Google" id="ProtNLM"/>
    </source>
</evidence>
<dbReference type="AlphaFoldDB" id="A0AAW9DKG7"/>
<evidence type="ECO:0000313" key="2">
    <source>
        <dbReference type="EMBL" id="MDX5929190.1"/>
    </source>
</evidence>